<dbReference type="HOGENOM" id="CLU_1653385_0_0_1"/>
<dbReference type="AlphaFoldDB" id="K1W9I9"/>
<dbReference type="Proteomes" id="UP000006757">
    <property type="component" value="Unassembled WGS sequence"/>
</dbReference>
<evidence type="ECO:0000313" key="1">
    <source>
        <dbReference type="EMBL" id="EKC98303.1"/>
    </source>
</evidence>
<sequence length="160" mass="17179">MASSIIAGQHFQHLVFGRKQPKTPLANASWVAWGMKLGPLVDASQLVTADSAWGETQPVLGHDALSKVEMAVVEIADLILSNVLGRLRSCNSHNIRIVDIVVAKVMAVRMQTRLRAPRELQVEDTGAPIGVSGFWTASQLTSSQGRGGGTEVTFYPTTAE</sequence>
<accession>K1W9I9</accession>
<gene>
    <name evidence="1" type="ORF">A1Q2_07317</name>
</gene>
<evidence type="ECO:0000313" key="2">
    <source>
        <dbReference type="Proteomes" id="UP000006757"/>
    </source>
</evidence>
<keyword evidence="2" id="KW-1185">Reference proteome</keyword>
<dbReference type="InParanoid" id="K1W9I9"/>
<organism evidence="1 2">
    <name type="scientific">Trichosporon asahii var. asahii (strain CBS 8904)</name>
    <name type="common">Yeast</name>
    <dbReference type="NCBI Taxonomy" id="1220162"/>
    <lineage>
        <taxon>Eukaryota</taxon>
        <taxon>Fungi</taxon>
        <taxon>Dikarya</taxon>
        <taxon>Basidiomycota</taxon>
        <taxon>Agaricomycotina</taxon>
        <taxon>Tremellomycetes</taxon>
        <taxon>Trichosporonales</taxon>
        <taxon>Trichosporonaceae</taxon>
        <taxon>Trichosporon</taxon>
    </lineage>
</organism>
<proteinExistence type="predicted"/>
<dbReference type="EMBL" id="AMBO01000391">
    <property type="protein sequence ID" value="EKC98303.1"/>
    <property type="molecule type" value="Genomic_DNA"/>
</dbReference>
<name>K1W9I9_TRIAC</name>
<protein>
    <submittedName>
        <fullName evidence="1">Uncharacterized protein</fullName>
    </submittedName>
</protein>
<comment type="caution">
    <text evidence="1">The sequence shown here is derived from an EMBL/GenBank/DDBJ whole genome shotgun (WGS) entry which is preliminary data.</text>
</comment>
<reference evidence="1 2" key="1">
    <citation type="journal article" date="2012" name="Eukaryot. Cell">
        <title>Genome sequence of the Trichosporon asahii environmental strain CBS 8904.</title>
        <authorList>
            <person name="Yang R.Y."/>
            <person name="Li H.T."/>
            <person name="Zhu H."/>
            <person name="Zhou G.P."/>
            <person name="Wang M."/>
            <person name="Wang L."/>
        </authorList>
    </citation>
    <scope>NUCLEOTIDE SEQUENCE [LARGE SCALE GENOMIC DNA]</scope>
    <source>
        <strain evidence="1 2">CBS 8904</strain>
    </source>
</reference>